<feature type="region of interest" description="Disordered" evidence="16">
    <location>
        <begin position="229"/>
        <end position="261"/>
    </location>
</feature>
<dbReference type="OrthoDB" id="5062908at2759"/>
<sequence>MPSASPTNGDTHPLKSSPSPGETSKVPSKEKQSLAFSIAKIMEPGPKKTPNVSDKGITPLLNVMLEDFNKRMSLINPLMVNPLLTLPPVRGRDDIDQIGMGLTPGQQRYPPVDGVYELALKRLVENSGMQDLRCHINNGCPSSRFLHQRSQDLLRHYGFMYASLPPQQLMRNNGELPWEDTSTPANLHSMDPSAIHKIIRPQPVFATTPGSRQVDDIADTETLAPSQILNSSNTRFVGDTKVASESSGDSTSPVRQKRNHNKQKTFTCPECGKVFNAHYNLTRHMPVHTGARPFVCKVCGKGFRQASTLCRHKIIHTQEKPHKCHTCGKAFNRSSTLNTHIRIHAGYKPWVCEYCGKGFHQKGNYKNHKLTHSGEKAYKCTVCNKAFHQVYNLTFHMHTHNDKKPYTCKVCGKGFCRNFDLKKHMRKLHDNALASSSVAHSHDNNTGAAVTVPNDVEIELQTVSKRCCLLSITGCEGLTLYSPRLPRHPCKIRMCCDLSQLEH</sequence>
<gene>
    <name evidence="18" type="ORF">X975_08300</name>
</gene>
<dbReference type="SMART" id="SM00355">
    <property type="entry name" value="ZnF_C2H2"/>
    <property type="match status" value="6"/>
</dbReference>
<evidence type="ECO:0000313" key="18">
    <source>
        <dbReference type="EMBL" id="KFM68317.1"/>
    </source>
</evidence>
<evidence type="ECO:0000256" key="3">
    <source>
        <dbReference type="ARBA" id="ARBA00022473"/>
    </source>
</evidence>
<evidence type="ECO:0000256" key="16">
    <source>
        <dbReference type="SAM" id="MobiDB-lite"/>
    </source>
</evidence>
<dbReference type="SUPFAM" id="SSF57667">
    <property type="entry name" value="beta-beta-alpha zinc fingers"/>
    <property type="match status" value="3"/>
</dbReference>
<dbReference type="InterPro" id="IPR013087">
    <property type="entry name" value="Znf_C2H2_type"/>
</dbReference>
<keyword evidence="5" id="KW-0479">Metal-binding</keyword>
<comment type="subcellular location">
    <subcellularLocation>
        <location evidence="1">Nucleus</location>
    </subcellularLocation>
</comment>
<dbReference type="GO" id="GO:0000981">
    <property type="term" value="F:DNA-binding transcription factor activity, RNA polymerase II-specific"/>
    <property type="evidence" value="ECO:0007669"/>
    <property type="project" value="TreeGrafter"/>
</dbReference>
<dbReference type="AlphaFoldDB" id="A0A087TT78"/>
<evidence type="ECO:0000256" key="7">
    <source>
        <dbReference type="ARBA" id="ARBA00022771"/>
    </source>
</evidence>
<dbReference type="PANTHER" id="PTHR14196">
    <property type="entry name" value="ODD-SKIPPED - RELATED"/>
    <property type="match status" value="1"/>
</dbReference>
<organism evidence="18 19">
    <name type="scientific">Stegodyphus mimosarum</name>
    <name type="common">African social velvet spider</name>
    <dbReference type="NCBI Taxonomy" id="407821"/>
    <lineage>
        <taxon>Eukaryota</taxon>
        <taxon>Metazoa</taxon>
        <taxon>Ecdysozoa</taxon>
        <taxon>Arthropoda</taxon>
        <taxon>Chelicerata</taxon>
        <taxon>Arachnida</taxon>
        <taxon>Araneae</taxon>
        <taxon>Araneomorphae</taxon>
        <taxon>Entelegynae</taxon>
        <taxon>Eresoidea</taxon>
        <taxon>Eresidae</taxon>
        <taxon>Stegodyphus</taxon>
    </lineage>
</organism>
<feature type="compositionally biased region" description="Polar residues" evidence="16">
    <location>
        <begin position="1"/>
        <end position="26"/>
    </location>
</feature>
<feature type="domain" description="C2H2-type" evidence="17">
    <location>
        <begin position="322"/>
        <end position="349"/>
    </location>
</feature>
<evidence type="ECO:0000313" key="19">
    <source>
        <dbReference type="Proteomes" id="UP000054359"/>
    </source>
</evidence>
<dbReference type="GO" id="GO:0030154">
    <property type="term" value="P:cell differentiation"/>
    <property type="evidence" value="ECO:0007669"/>
    <property type="project" value="UniProtKB-KW"/>
</dbReference>
<evidence type="ECO:0000259" key="17">
    <source>
        <dbReference type="PROSITE" id="PS50157"/>
    </source>
</evidence>
<feature type="domain" description="C2H2-type" evidence="17">
    <location>
        <begin position="294"/>
        <end position="321"/>
    </location>
</feature>
<keyword evidence="9" id="KW-0862">Zinc</keyword>
<dbReference type="InterPro" id="IPR036236">
    <property type="entry name" value="Znf_C2H2_sf"/>
</dbReference>
<feature type="domain" description="C2H2-type" evidence="17">
    <location>
        <begin position="378"/>
        <end position="405"/>
    </location>
</feature>
<dbReference type="Gene3D" id="3.30.160.60">
    <property type="entry name" value="Classic Zinc Finger"/>
    <property type="match status" value="6"/>
</dbReference>
<dbReference type="FunFam" id="3.30.160.60:FF:000227">
    <property type="entry name" value="fez family zinc finger protein 1"/>
    <property type="match status" value="1"/>
</dbReference>
<evidence type="ECO:0000256" key="2">
    <source>
        <dbReference type="ARBA" id="ARBA00006991"/>
    </source>
</evidence>
<keyword evidence="10" id="KW-0524">Neurogenesis</keyword>
<dbReference type="FunFam" id="3.30.160.60:FF:000164">
    <property type="entry name" value="Fez family zinc finger protein 2"/>
    <property type="match status" value="1"/>
</dbReference>
<feature type="region of interest" description="Disordered" evidence="16">
    <location>
        <begin position="1"/>
        <end position="33"/>
    </location>
</feature>
<dbReference type="FunFam" id="3.30.160.60:FF:000251">
    <property type="entry name" value="FEZ family zinc finger 2"/>
    <property type="match status" value="1"/>
</dbReference>
<dbReference type="PROSITE" id="PS00028">
    <property type="entry name" value="ZINC_FINGER_C2H2_1"/>
    <property type="match status" value="6"/>
</dbReference>
<keyword evidence="13" id="KW-0804">Transcription</keyword>
<keyword evidence="3" id="KW-0217">Developmental protein</keyword>
<comment type="similarity">
    <text evidence="2">Belongs to the krueppel C2H2-type zinc-finger protein family.</text>
</comment>
<dbReference type="PANTHER" id="PTHR14196:SF12">
    <property type="entry name" value="ZINC FINGER PROTEIN 208-LIKE"/>
    <property type="match status" value="1"/>
</dbReference>
<evidence type="ECO:0000256" key="6">
    <source>
        <dbReference type="ARBA" id="ARBA00022737"/>
    </source>
</evidence>
<evidence type="ECO:0000256" key="10">
    <source>
        <dbReference type="ARBA" id="ARBA00022902"/>
    </source>
</evidence>
<feature type="compositionally biased region" description="Polar residues" evidence="16">
    <location>
        <begin position="243"/>
        <end position="254"/>
    </location>
</feature>
<evidence type="ECO:0000256" key="13">
    <source>
        <dbReference type="ARBA" id="ARBA00023163"/>
    </source>
</evidence>
<protein>
    <submittedName>
        <fullName evidence="18">Fez family zinc finger protein 2</fullName>
    </submittedName>
</protein>
<dbReference type="Pfam" id="PF00096">
    <property type="entry name" value="zf-C2H2"/>
    <property type="match status" value="5"/>
</dbReference>
<evidence type="ECO:0000256" key="5">
    <source>
        <dbReference type="ARBA" id="ARBA00022723"/>
    </source>
</evidence>
<dbReference type="PROSITE" id="PS50157">
    <property type="entry name" value="ZINC_FINGER_C2H2_2"/>
    <property type="match status" value="6"/>
</dbReference>
<dbReference type="Proteomes" id="UP000054359">
    <property type="component" value="Unassembled WGS sequence"/>
</dbReference>
<dbReference type="EMBL" id="KK116629">
    <property type="protein sequence ID" value="KFM68317.1"/>
    <property type="molecule type" value="Genomic_DNA"/>
</dbReference>
<feature type="domain" description="C2H2-type" evidence="17">
    <location>
        <begin position="406"/>
        <end position="434"/>
    </location>
</feature>
<proteinExistence type="inferred from homology"/>
<name>A0A087TT78_STEMI</name>
<reference evidence="18 19" key="1">
    <citation type="submission" date="2013-11" db="EMBL/GenBank/DDBJ databases">
        <title>Genome sequencing of Stegodyphus mimosarum.</title>
        <authorList>
            <person name="Bechsgaard J."/>
        </authorList>
    </citation>
    <scope>NUCLEOTIDE SEQUENCE [LARGE SCALE GENOMIC DNA]</scope>
</reference>
<accession>A0A087TT78</accession>
<feature type="domain" description="C2H2-type" evidence="17">
    <location>
        <begin position="266"/>
        <end position="293"/>
    </location>
</feature>
<evidence type="ECO:0000256" key="11">
    <source>
        <dbReference type="ARBA" id="ARBA00023015"/>
    </source>
</evidence>
<evidence type="ECO:0000256" key="4">
    <source>
        <dbReference type="ARBA" id="ARBA00022491"/>
    </source>
</evidence>
<evidence type="ECO:0000256" key="9">
    <source>
        <dbReference type="ARBA" id="ARBA00022833"/>
    </source>
</evidence>
<evidence type="ECO:0000256" key="15">
    <source>
        <dbReference type="PROSITE-ProRule" id="PRU00042"/>
    </source>
</evidence>
<dbReference type="GO" id="GO:0005634">
    <property type="term" value="C:nucleus"/>
    <property type="evidence" value="ECO:0007669"/>
    <property type="project" value="UniProtKB-SubCell"/>
</dbReference>
<evidence type="ECO:0000256" key="1">
    <source>
        <dbReference type="ARBA" id="ARBA00004123"/>
    </source>
</evidence>
<dbReference type="STRING" id="407821.A0A087TT78"/>
<dbReference type="GO" id="GO:0007399">
    <property type="term" value="P:nervous system development"/>
    <property type="evidence" value="ECO:0007669"/>
    <property type="project" value="UniProtKB-KW"/>
</dbReference>
<evidence type="ECO:0000256" key="12">
    <source>
        <dbReference type="ARBA" id="ARBA00023125"/>
    </source>
</evidence>
<dbReference type="GO" id="GO:0000977">
    <property type="term" value="F:RNA polymerase II transcription regulatory region sequence-specific DNA binding"/>
    <property type="evidence" value="ECO:0007669"/>
    <property type="project" value="TreeGrafter"/>
</dbReference>
<dbReference type="FunFam" id="3.30.160.60:FF:000194">
    <property type="entry name" value="Fez family zinc finger protein 2"/>
    <property type="match status" value="1"/>
</dbReference>
<keyword evidence="19" id="KW-1185">Reference proteome</keyword>
<keyword evidence="7 15" id="KW-0863">Zinc-finger</keyword>
<keyword evidence="6" id="KW-0677">Repeat</keyword>
<dbReference type="GO" id="GO:0008270">
    <property type="term" value="F:zinc ion binding"/>
    <property type="evidence" value="ECO:0007669"/>
    <property type="project" value="UniProtKB-KW"/>
</dbReference>
<dbReference type="FunFam" id="3.30.160.60:FF:000863">
    <property type="entry name" value="fez family zinc finger protein 2"/>
    <property type="match status" value="1"/>
</dbReference>
<feature type="domain" description="C2H2-type" evidence="17">
    <location>
        <begin position="350"/>
        <end position="377"/>
    </location>
</feature>
<evidence type="ECO:0000256" key="8">
    <source>
        <dbReference type="ARBA" id="ARBA00022782"/>
    </source>
</evidence>
<keyword evidence="4" id="KW-0678">Repressor</keyword>
<dbReference type="InterPro" id="IPR050717">
    <property type="entry name" value="C2H2-ZF_Transcription_Reg"/>
</dbReference>
<dbReference type="OMA" id="RQKRNHN"/>
<dbReference type="Pfam" id="PF13912">
    <property type="entry name" value="zf-C2H2_6"/>
    <property type="match status" value="1"/>
</dbReference>
<keyword evidence="14" id="KW-0539">Nucleus</keyword>
<keyword evidence="12" id="KW-0238">DNA-binding</keyword>
<evidence type="ECO:0000256" key="14">
    <source>
        <dbReference type="ARBA" id="ARBA00023242"/>
    </source>
</evidence>
<keyword evidence="8" id="KW-0221">Differentiation</keyword>
<keyword evidence="11" id="KW-0805">Transcription regulation</keyword>
<feature type="non-terminal residue" evidence="18">
    <location>
        <position position="503"/>
    </location>
</feature>
<dbReference type="FunFam" id="3.30.160.60:FF:000103">
    <property type="entry name" value="FEZ family zinc finger 1"/>
    <property type="match status" value="1"/>
</dbReference>